<accession>A0A1D9Q4E9</accession>
<dbReference type="KEGG" id="ssl:SS1G_06031"/>
<comment type="similarity">
    <text evidence="6">Belongs to the XRCC4-XLF family. XLF subfamily.</text>
</comment>
<dbReference type="CDD" id="cd22285">
    <property type="entry name" value="HD_XLF_N"/>
    <property type="match status" value="1"/>
</dbReference>
<dbReference type="Pfam" id="PF21928">
    <property type="entry name" value="XLF_CC"/>
    <property type="match status" value="1"/>
</dbReference>
<evidence type="ECO:0000313" key="12">
    <source>
        <dbReference type="Proteomes" id="UP000177798"/>
    </source>
</evidence>
<dbReference type="EMBL" id="CP017818">
    <property type="protein sequence ID" value="APA09766.1"/>
    <property type="molecule type" value="Genomic_DNA"/>
</dbReference>
<dbReference type="Gene3D" id="2.170.210.10">
    <property type="entry name" value="DNA double-strand break repair and VJ recombination XRCC4, N-terminal"/>
    <property type="match status" value="1"/>
</dbReference>
<dbReference type="OMA" id="IKGVAPF"/>
<dbReference type="VEuPathDB" id="FungiDB:sscle_05g045360"/>
<evidence type="ECO:0000256" key="6">
    <source>
        <dbReference type="ARBA" id="ARBA00025747"/>
    </source>
</evidence>
<feature type="region of interest" description="Disordered" evidence="8">
    <location>
        <begin position="296"/>
        <end position="596"/>
    </location>
</feature>
<dbReference type="Proteomes" id="UP000177798">
    <property type="component" value="Chromosome 5"/>
</dbReference>
<dbReference type="InterPro" id="IPR038051">
    <property type="entry name" value="XRCC4-like_N_sf"/>
</dbReference>
<evidence type="ECO:0000256" key="7">
    <source>
        <dbReference type="ARBA" id="ARBA00044529"/>
    </source>
</evidence>
<dbReference type="AlphaFoldDB" id="A0A1D9Q4E9"/>
<protein>
    <recommendedName>
        <fullName evidence="7">Non-homologous end-joining factor 1</fullName>
    </recommendedName>
</protein>
<evidence type="ECO:0000256" key="4">
    <source>
        <dbReference type="ARBA" id="ARBA00023204"/>
    </source>
</evidence>
<organism evidence="11 12">
    <name type="scientific">Sclerotinia sclerotiorum (strain ATCC 18683 / 1980 / Ss-1)</name>
    <name type="common">White mold</name>
    <name type="synonym">Whetzelinia sclerotiorum</name>
    <dbReference type="NCBI Taxonomy" id="665079"/>
    <lineage>
        <taxon>Eukaryota</taxon>
        <taxon>Fungi</taxon>
        <taxon>Dikarya</taxon>
        <taxon>Ascomycota</taxon>
        <taxon>Pezizomycotina</taxon>
        <taxon>Leotiomycetes</taxon>
        <taxon>Helotiales</taxon>
        <taxon>Sclerotiniaceae</taxon>
        <taxon>Sclerotinia</taxon>
    </lineage>
</organism>
<evidence type="ECO:0000313" key="11">
    <source>
        <dbReference type="EMBL" id="APA09766.1"/>
    </source>
</evidence>
<feature type="compositionally biased region" description="Acidic residues" evidence="8">
    <location>
        <begin position="388"/>
        <end position="398"/>
    </location>
</feature>
<keyword evidence="3" id="KW-0238">DNA-binding</keyword>
<name>A0A1D9Q4E9_SCLS1</name>
<dbReference type="GO" id="GO:0006303">
    <property type="term" value="P:double-strand break repair via nonhomologous end joining"/>
    <property type="evidence" value="ECO:0007669"/>
    <property type="project" value="UniProtKB-ARBA"/>
</dbReference>
<dbReference type="PANTHER" id="PTHR32235">
    <property type="entry name" value="NON-HOMOLOGOUS END-JOINING FACTOR 1"/>
    <property type="match status" value="1"/>
</dbReference>
<dbReference type="GO" id="GO:0003677">
    <property type="term" value="F:DNA binding"/>
    <property type="evidence" value="ECO:0007669"/>
    <property type="project" value="UniProtKB-KW"/>
</dbReference>
<dbReference type="GO" id="GO:0005634">
    <property type="term" value="C:nucleus"/>
    <property type="evidence" value="ECO:0007669"/>
    <property type="project" value="UniProtKB-SubCell"/>
</dbReference>
<feature type="compositionally biased region" description="Polar residues" evidence="8">
    <location>
        <begin position="334"/>
        <end position="363"/>
    </location>
</feature>
<feature type="compositionally biased region" description="Basic residues" evidence="8">
    <location>
        <begin position="441"/>
        <end position="455"/>
    </location>
</feature>
<dbReference type="PANTHER" id="PTHR32235:SF1">
    <property type="entry name" value="NON-HOMOLOGOUS END-JOINING FACTOR 1"/>
    <property type="match status" value="1"/>
</dbReference>
<keyword evidence="4" id="KW-0234">DNA repair</keyword>
<keyword evidence="5" id="KW-0539">Nucleus</keyword>
<feature type="compositionally biased region" description="Acidic residues" evidence="8">
    <location>
        <begin position="461"/>
        <end position="477"/>
    </location>
</feature>
<dbReference type="InterPro" id="IPR053829">
    <property type="entry name" value="XLF-like_CC"/>
</dbReference>
<evidence type="ECO:0000256" key="8">
    <source>
        <dbReference type="SAM" id="MobiDB-lite"/>
    </source>
</evidence>
<dbReference type="OrthoDB" id="2155935at2759"/>
<proteinExistence type="inferred from homology"/>
<sequence>MAWKPLNLLSSAGAQLPCFLYSSEFKNDSYIVRLTDLSNTWVEKIDRDTIIERSKKENTSIDPSEDEDQLSIFLDKIKLGLTGGKDASLSLKVGTGISNDLSPNLLLHVKIPLPGGLKDLEWRYELALEWPKETVDRLVLPSLIALQEKREEVKELVELLGEKDAVIQKLVDTLESQGTDLGTIFHQAAGRSGRKVDRKKASEKIKGLKIFDAEAWKKELRSDKMEDRWELLNKVFSCNDITPNISIKNGFNGEAQDFNWWDHMQGKVVGTSKDSATTNQVNSPRDIEQEFVPPEEDFQVQSTPPHLSKSKAKPDISMDDSTDDDDDDDLDGPSQRSRIPNSLPISQSHAPGPNRTPTSGSSSRKVKAQINKLGTKQKASTPTPPTQAEDDTTEDDEPIPAPSRPRRVTYHNDNDNDTMDDDTPSSPPSKMQRTSKESPAKKKGKLGKIGGKRAASHSLEPEPEPEAGLEAEPETEAETVKPRPKRGMLGKIGGKKRENAPTPEIESQSSATSKKKLGIIGGKKPASGNASQKGYASQEENRGRSREPTMEEEEKIKETTPPPRETLQERADKKREMLKKELEAKSKAPVKKKRKF</sequence>
<feature type="domain" description="XLF-like coiled-coil region" evidence="10">
    <location>
        <begin position="134"/>
        <end position="182"/>
    </location>
</feature>
<dbReference type="RefSeq" id="XP_001593109.1">
    <property type="nucleotide sequence ID" value="XM_001593059.1"/>
</dbReference>
<evidence type="ECO:0000256" key="1">
    <source>
        <dbReference type="ARBA" id="ARBA00004123"/>
    </source>
</evidence>
<gene>
    <name evidence="11" type="ORF">sscle_05g045360</name>
</gene>
<evidence type="ECO:0000259" key="10">
    <source>
        <dbReference type="Pfam" id="PF21928"/>
    </source>
</evidence>
<feature type="compositionally biased region" description="Basic and acidic residues" evidence="8">
    <location>
        <begin position="539"/>
        <end position="558"/>
    </location>
</feature>
<feature type="domain" description="XLF-like N-terminal" evidence="9">
    <location>
        <begin position="3"/>
        <end position="127"/>
    </location>
</feature>
<evidence type="ECO:0000256" key="3">
    <source>
        <dbReference type="ARBA" id="ARBA00023125"/>
    </source>
</evidence>
<feature type="compositionally biased region" description="Basic and acidic residues" evidence="8">
    <location>
        <begin position="566"/>
        <end position="586"/>
    </location>
</feature>
<dbReference type="InterPro" id="IPR015381">
    <property type="entry name" value="XLF-like_N"/>
</dbReference>
<keyword evidence="2" id="KW-0227">DNA damage</keyword>
<dbReference type="Pfam" id="PF09302">
    <property type="entry name" value="XLF"/>
    <property type="match status" value="1"/>
</dbReference>
<evidence type="ECO:0000259" key="9">
    <source>
        <dbReference type="Pfam" id="PF09302"/>
    </source>
</evidence>
<feature type="compositionally biased region" description="Acidic residues" evidence="8">
    <location>
        <begin position="317"/>
        <end position="331"/>
    </location>
</feature>
<comment type="subcellular location">
    <subcellularLocation>
        <location evidence="1">Nucleus</location>
    </subcellularLocation>
</comment>
<reference evidence="12" key="1">
    <citation type="journal article" date="2017" name="Genome Biol. Evol.">
        <title>The complete genome sequence of the phytopathogenic fungus Sclerotinia sclerotiorum reveals insights into the genome architecture of broad host range pathogens.</title>
        <authorList>
            <person name="Derbyshire M."/>
            <person name="Denton-Giles M."/>
            <person name="Hegedus D."/>
            <person name="Seifbarghy S."/>
            <person name="Rollins J."/>
            <person name="van Kan J."/>
            <person name="Seidl M.F."/>
            <person name="Faino L."/>
            <person name="Mbengue M."/>
            <person name="Navaud O."/>
            <person name="Raffaele S."/>
            <person name="Hammond-Kosack K."/>
            <person name="Heard S."/>
            <person name="Oliver R."/>
        </authorList>
    </citation>
    <scope>NUCLEOTIDE SEQUENCE [LARGE SCALE GENOMIC DNA]</scope>
    <source>
        <strain evidence="12">ATCC 18683 / 1980 / Ss-1</strain>
    </source>
</reference>
<dbReference type="InterPro" id="IPR052287">
    <property type="entry name" value="NHEJ_factor"/>
</dbReference>
<evidence type="ECO:0000256" key="5">
    <source>
        <dbReference type="ARBA" id="ARBA00023242"/>
    </source>
</evidence>
<evidence type="ECO:0000256" key="2">
    <source>
        <dbReference type="ARBA" id="ARBA00022763"/>
    </source>
</evidence>